<sequence>MPLSLLSRYGRRRASACHGLNARNFYTSSSWLLQRQHATKHKHSILPQTSFWVRGLASAASDEIPDHIAKLRNIGISAHIDSGKTTLTERILFYTGRIREIHDVKGKDGVGAKMDSMDLEREKGITIQSAATYCSWGDHHINIIDTPGHVDFTIEVERALRVLDGAVLVLCGVAGVQSQSITVDRQMKRYNVPRLAFINKLDRAGANPWKVVGDLRQYLRLNAAAVQVPIGLEAEHKGVVDLIDRKAYVFAGERGEVVTEVPIEGGLEATVLSKRNEMIERLADVDDEIAELFLAETEVPPEVLRAAIRRQTLALAFVPVFMGSAFKNKGVQRLLDGVVDYLPNPSQVTNYALDLTQDEARVPVPCKENLPAVALAFKLEEGKFGQLTYMRVYQGTIKRGGWLFNMRNDKKVKVPRLVRMHSNELEEIESISAGDVCAMFGVDCSSMDSFTDGTVKYALTSMFVPAPVISLAVKPKQSAMFANFSKALQRFCKEDPTLQVAFNEKTKETVISGMGELHLEIYVERLKREYNVDCSVGNPNVNYRETIRKKANFNYLHKKQSGGQGQYARVVGYVEPLEEGEGEDGKEGGKEGGLGFEFVNKVVGTNIPPEYIPSCEKGARDAMEKGPLTGHPSQGVRVVLTDGTTHAVDSSDMAFRIAAAYAVREAMRAGQACILEPIMNLEVTSPTEFQGNIMGQLNRRMAVIQSNDVSEDGATVCIKADAPLAQMFGYSTDLRSITQGKGEFTMEYKTHLPVTRDIQEQLVKKYREASAGGGEDK</sequence>
<dbReference type="Gene3D" id="3.30.70.870">
    <property type="entry name" value="Elongation Factor G (Translational Gtpase), domain 3"/>
    <property type="match status" value="1"/>
</dbReference>
<keyword evidence="5 8" id="KW-0648">Protein biosynthesis</keyword>
<dbReference type="InterPro" id="IPR014721">
    <property type="entry name" value="Ribsml_uS5_D2-typ_fold_subgr"/>
</dbReference>
<feature type="binding site" evidence="8">
    <location>
        <begin position="199"/>
        <end position="202"/>
    </location>
    <ligand>
        <name>GTP</name>
        <dbReference type="ChEBI" id="CHEBI:37565"/>
    </ligand>
</feature>
<reference evidence="10" key="2">
    <citation type="journal article" date="2012" name="Nat. Commun.">
        <title>Draft genome sequence and genetic transformation of the oleaginous alga Nannochloropis gaditana.</title>
        <authorList>
            <person name="Radakovits R."/>
            <person name="Jinkerson R.E."/>
            <person name="Fuerstenberg S.I."/>
            <person name="Tae H."/>
            <person name="Settlage R.E."/>
            <person name="Boore J.L."/>
            <person name="Posewitz M.C."/>
        </authorList>
    </citation>
    <scope>NUCLEOTIDE SEQUENCE</scope>
    <source>
        <strain evidence="10">CCMP526</strain>
    </source>
</reference>
<dbReference type="PRINTS" id="PR00315">
    <property type="entry name" value="ELONGATNFCT"/>
</dbReference>
<dbReference type="HAMAP" id="MF_00054_B">
    <property type="entry name" value="EF_G_EF_2_B"/>
    <property type="match status" value="1"/>
</dbReference>
<feature type="domain" description="Tr-type G" evidence="9">
    <location>
        <begin position="69"/>
        <end position="346"/>
    </location>
</feature>
<dbReference type="InterPro" id="IPR041095">
    <property type="entry name" value="EFG_II"/>
</dbReference>
<dbReference type="Gene3D" id="3.30.230.10">
    <property type="match status" value="1"/>
</dbReference>
<dbReference type="PANTHER" id="PTHR43636">
    <property type="entry name" value="ELONGATION FACTOR G, MITOCHONDRIAL"/>
    <property type="match status" value="1"/>
</dbReference>
<organism evidence="10">
    <name type="scientific">Nannochloropsis gaditana (strain CCMP526)</name>
    <name type="common">Green microalga</name>
    <name type="synonym">Microchloropsis gaditana</name>
    <dbReference type="NCBI Taxonomy" id="1093141"/>
    <lineage>
        <taxon>Eukaryota</taxon>
        <taxon>Sar</taxon>
        <taxon>Stramenopiles</taxon>
        <taxon>Ochrophyta</taxon>
        <taxon>Eustigmatophyceae</taxon>
        <taxon>Eustigmatales</taxon>
        <taxon>Monodopsidaceae</taxon>
        <taxon>Nannochloropsis</taxon>
    </lineage>
</organism>
<accession>I2CNZ5</accession>
<dbReference type="InterPro" id="IPR004161">
    <property type="entry name" value="EFTu-like_2"/>
</dbReference>
<evidence type="ECO:0000256" key="7">
    <source>
        <dbReference type="ARBA" id="ARBA00023134"/>
    </source>
</evidence>
<dbReference type="Pfam" id="PF03144">
    <property type="entry name" value="GTP_EFTU_D2"/>
    <property type="match status" value="1"/>
</dbReference>
<dbReference type="InterPro" id="IPR005517">
    <property type="entry name" value="Transl_elong_EFG/EF2_IV"/>
</dbReference>
<dbReference type="InterPro" id="IPR035647">
    <property type="entry name" value="EFG_III/V"/>
</dbReference>
<dbReference type="CDD" id="cd04091">
    <property type="entry name" value="mtEFG1_II_like"/>
    <property type="match status" value="1"/>
</dbReference>
<dbReference type="InterPro" id="IPR009022">
    <property type="entry name" value="EFG_III"/>
</dbReference>
<dbReference type="UniPathway" id="UPA00345"/>
<keyword evidence="3 8" id="KW-0547">Nucleotide-binding</keyword>
<evidence type="ECO:0000256" key="8">
    <source>
        <dbReference type="HAMAP-Rule" id="MF_03061"/>
    </source>
</evidence>
<comment type="pathway">
    <text evidence="8">Protein biosynthesis; polypeptide chain elongation.</text>
</comment>
<dbReference type="Gene3D" id="3.40.50.300">
    <property type="entry name" value="P-loop containing nucleotide triphosphate hydrolases"/>
    <property type="match status" value="1"/>
</dbReference>
<dbReference type="SMART" id="SM00889">
    <property type="entry name" value="EFG_IV"/>
    <property type="match status" value="1"/>
</dbReference>
<dbReference type="GO" id="GO:0003746">
    <property type="term" value="F:translation elongation factor activity"/>
    <property type="evidence" value="ECO:0007669"/>
    <property type="project" value="UniProtKB-UniRule"/>
</dbReference>
<comment type="similarity">
    <text evidence="8">Belongs to the GTP-binding elongation factor family. EF-G/EF-2 subfamily.</text>
</comment>
<dbReference type="CDD" id="cd01434">
    <property type="entry name" value="EFG_mtEFG1_IV"/>
    <property type="match status" value="1"/>
</dbReference>
<dbReference type="GO" id="GO:0009507">
    <property type="term" value="C:chloroplast"/>
    <property type="evidence" value="ECO:0007669"/>
    <property type="project" value="UniProtKB-SubCell"/>
</dbReference>
<dbReference type="Pfam" id="PF14492">
    <property type="entry name" value="EFG_III"/>
    <property type="match status" value="1"/>
</dbReference>
<dbReference type="NCBIfam" id="TIGR00231">
    <property type="entry name" value="small_GTP"/>
    <property type="match status" value="1"/>
</dbReference>
<evidence type="ECO:0000256" key="5">
    <source>
        <dbReference type="ARBA" id="ARBA00022917"/>
    </source>
</evidence>
<dbReference type="InterPro" id="IPR000640">
    <property type="entry name" value="EFG_V-like"/>
</dbReference>
<evidence type="ECO:0000313" key="10">
    <source>
        <dbReference type="EMBL" id="AFJ68628.1"/>
    </source>
</evidence>
<dbReference type="FunFam" id="3.30.70.870:FF:000001">
    <property type="entry name" value="Elongation factor G"/>
    <property type="match status" value="1"/>
</dbReference>
<feature type="binding site" evidence="8">
    <location>
        <begin position="78"/>
        <end position="85"/>
    </location>
    <ligand>
        <name>GTP</name>
        <dbReference type="ChEBI" id="CHEBI:37565"/>
    </ligand>
</feature>
<dbReference type="SUPFAM" id="SSF50447">
    <property type="entry name" value="Translation proteins"/>
    <property type="match status" value="1"/>
</dbReference>
<evidence type="ECO:0000256" key="2">
    <source>
        <dbReference type="ARBA" id="ARBA00005870"/>
    </source>
</evidence>
<comment type="function">
    <text evidence="8">Mitochondrial GTPase that catalyzes the GTP-dependent ribosomal translocation step during translation elongation. During this step, the ribosome changes from the pre-translocational (PRE) to the post-translocational (POST) state as the newly formed A-site-bound peptidyl-tRNA and P-site-bound deacylated tRNA move to the P and E sites, respectively. Catalyzes the coordinated movement of the two tRNA molecules, the mRNA and conformational changes in the ribosome.</text>
</comment>
<dbReference type="EMBL" id="JU963641">
    <property type="protein sequence ID" value="AFJ68628.1"/>
    <property type="molecule type" value="mRNA"/>
</dbReference>
<dbReference type="Pfam" id="PF00009">
    <property type="entry name" value="GTP_EFTU"/>
    <property type="match status" value="1"/>
</dbReference>
<keyword evidence="6 8" id="KW-0496">Mitochondrion</keyword>
<dbReference type="InterPro" id="IPR004540">
    <property type="entry name" value="Transl_elong_EFG/EF2"/>
</dbReference>
<dbReference type="NCBIfam" id="TIGR00484">
    <property type="entry name" value="EF-G"/>
    <property type="match status" value="1"/>
</dbReference>
<dbReference type="FunFam" id="3.30.70.240:FF:000001">
    <property type="entry name" value="Elongation factor G"/>
    <property type="match status" value="1"/>
</dbReference>
<evidence type="ECO:0000256" key="6">
    <source>
        <dbReference type="ARBA" id="ARBA00023128"/>
    </source>
</evidence>
<dbReference type="SUPFAM" id="SSF54980">
    <property type="entry name" value="EF-G C-terminal domain-like"/>
    <property type="match status" value="2"/>
</dbReference>
<dbReference type="Pfam" id="PF03764">
    <property type="entry name" value="EFG_IV"/>
    <property type="match status" value="1"/>
</dbReference>
<dbReference type="InterPro" id="IPR047872">
    <property type="entry name" value="EFG_IV"/>
</dbReference>
<evidence type="ECO:0000256" key="1">
    <source>
        <dbReference type="ARBA" id="ARBA00004229"/>
    </source>
</evidence>
<dbReference type="PROSITE" id="PS51722">
    <property type="entry name" value="G_TR_2"/>
    <property type="match status" value="1"/>
</dbReference>
<protein>
    <recommendedName>
        <fullName evidence="8">Elongation factor G, mitochondrial</fullName>
        <shortName evidence="8">EF-Gmt</shortName>
    </recommendedName>
    <alternativeName>
        <fullName evidence="8">Elongation factor G 1, mitochondrial</fullName>
        <shortName evidence="8">mEF-G 1</shortName>
    </alternativeName>
    <alternativeName>
        <fullName evidence="8">Elongation factor G1</fullName>
    </alternativeName>
</protein>
<dbReference type="InterPro" id="IPR005225">
    <property type="entry name" value="Small_GTP-bd"/>
</dbReference>
<dbReference type="InterPro" id="IPR027417">
    <property type="entry name" value="P-loop_NTPase"/>
</dbReference>
<reference evidence="10" key="1">
    <citation type="journal article" date="2012" name="Bioengineered">
        <title>Additional insights into the genome of the oleaginous model alga Nannochloropsis gaditana.</title>
        <authorList>
            <person name="Jinkerson R.E."/>
            <person name="Radakovits R."/>
            <person name="Posewitz M.C."/>
        </authorList>
    </citation>
    <scope>NUCLEOTIDE SEQUENCE</scope>
    <source>
        <strain evidence="10">CCMP526</strain>
    </source>
</reference>
<comment type="similarity">
    <text evidence="2">Belongs to the TRAFAC class translation factor GTPase superfamily. Classic translation factor GTPase family. EF-G/EF-2 subfamily.</text>
</comment>
<keyword evidence="4 8" id="KW-0251">Elongation factor</keyword>
<dbReference type="SUPFAM" id="SSF52540">
    <property type="entry name" value="P-loop containing nucleoside triphosphate hydrolases"/>
    <property type="match status" value="1"/>
</dbReference>
<name>I2CNZ5_NANGC</name>
<dbReference type="CDD" id="cd16262">
    <property type="entry name" value="EFG_III"/>
    <property type="match status" value="1"/>
</dbReference>
<dbReference type="FunFam" id="2.40.30.10:FF:000022">
    <property type="entry name" value="Elongation factor G, mitochondrial"/>
    <property type="match status" value="1"/>
</dbReference>
<dbReference type="GO" id="GO:0003924">
    <property type="term" value="F:GTPase activity"/>
    <property type="evidence" value="ECO:0007669"/>
    <property type="project" value="UniProtKB-UniRule"/>
</dbReference>
<keyword evidence="7 8" id="KW-0342">GTP-binding</keyword>
<dbReference type="InterPro" id="IPR031157">
    <property type="entry name" value="G_TR_CS"/>
</dbReference>
<dbReference type="GO" id="GO:0005759">
    <property type="term" value="C:mitochondrial matrix"/>
    <property type="evidence" value="ECO:0007669"/>
    <property type="project" value="UniProtKB-ARBA"/>
</dbReference>
<comment type="subcellular location">
    <subcellularLocation>
        <location evidence="8">Mitochondrion</location>
    </subcellularLocation>
    <subcellularLocation>
        <location evidence="1">Plastid</location>
        <location evidence="1">Chloroplast</location>
    </subcellularLocation>
</comment>
<dbReference type="FunFam" id="3.40.50.300:FF:000514">
    <property type="entry name" value="Ribosome-releasing factor 2, mitochondrial"/>
    <property type="match status" value="1"/>
</dbReference>
<proteinExistence type="evidence at transcript level"/>
<dbReference type="InterPro" id="IPR000795">
    <property type="entry name" value="T_Tr_GTP-bd_dom"/>
</dbReference>
<evidence type="ECO:0000259" key="9">
    <source>
        <dbReference type="PROSITE" id="PS51722"/>
    </source>
</evidence>
<feature type="binding site" evidence="8">
    <location>
        <begin position="145"/>
        <end position="149"/>
    </location>
    <ligand>
        <name>GTP</name>
        <dbReference type="ChEBI" id="CHEBI:37565"/>
    </ligand>
</feature>
<dbReference type="SUPFAM" id="SSF54211">
    <property type="entry name" value="Ribosomal protein S5 domain 2-like"/>
    <property type="match status" value="1"/>
</dbReference>
<dbReference type="FunFam" id="3.30.230.10:FF:000003">
    <property type="entry name" value="Elongation factor G"/>
    <property type="match status" value="1"/>
</dbReference>
<dbReference type="PANTHER" id="PTHR43636:SF2">
    <property type="entry name" value="ELONGATION FACTOR G, MITOCHONDRIAL"/>
    <property type="match status" value="1"/>
</dbReference>
<dbReference type="AlphaFoldDB" id="I2CNZ5"/>
<dbReference type="Gene3D" id="3.30.70.240">
    <property type="match status" value="1"/>
</dbReference>
<dbReference type="NCBIfam" id="NF009381">
    <property type="entry name" value="PRK12740.1-5"/>
    <property type="match status" value="1"/>
</dbReference>
<dbReference type="InterPro" id="IPR020568">
    <property type="entry name" value="Ribosomal_Su5_D2-typ_SF"/>
</dbReference>
<evidence type="ECO:0000256" key="4">
    <source>
        <dbReference type="ARBA" id="ARBA00022768"/>
    </source>
</evidence>
<dbReference type="Pfam" id="PF00679">
    <property type="entry name" value="EFG_C"/>
    <property type="match status" value="1"/>
</dbReference>
<dbReference type="GO" id="GO:0005525">
    <property type="term" value="F:GTP binding"/>
    <property type="evidence" value="ECO:0007669"/>
    <property type="project" value="UniProtKB-UniRule"/>
</dbReference>
<dbReference type="SMART" id="SM00838">
    <property type="entry name" value="EFG_C"/>
    <property type="match status" value="1"/>
</dbReference>
<dbReference type="InterPro" id="IPR009000">
    <property type="entry name" value="Transl_B-barrel_sf"/>
</dbReference>
<dbReference type="Gene3D" id="2.40.30.10">
    <property type="entry name" value="Translation factors"/>
    <property type="match status" value="1"/>
</dbReference>
<gene>
    <name evidence="10" type="ORF">NGATSA_3009900</name>
</gene>
<evidence type="ECO:0000256" key="3">
    <source>
        <dbReference type="ARBA" id="ARBA00022741"/>
    </source>
</evidence>
<dbReference type="CDD" id="cd01886">
    <property type="entry name" value="EF-G"/>
    <property type="match status" value="1"/>
</dbReference>
<dbReference type="PROSITE" id="PS00301">
    <property type="entry name" value="G_TR_1"/>
    <property type="match status" value="1"/>
</dbReference>
<dbReference type="GO" id="GO:0070125">
    <property type="term" value="P:mitochondrial translational elongation"/>
    <property type="evidence" value="ECO:0007669"/>
    <property type="project" value="UniProtKB-UniRule"/>
</dbReference>